<sequence length="239" mass="26172">MSFVWVQQWFALPVALDDPMGDASSESGPEPARSALQHATCPPDKPSADTLPSVAATSFQPHYPNRSLEVQRLPHQQQHQQHQHQHQHQHHAYAYSMPPGQAPASASFNMAAMNAALPDYTSTMPGPAPVQSPHQPQRGISGASTSAVVYQLQQISQYPPAAMGYPSQPAYAPSYGTSQFSPPYPSFAPPQQRAMAHAQLPQPFMQYPQAQPYMYYPGPFSQPPVAYAYPQLTQRLVPG</sequence>
<feature type="compositionally biased region" description="Basic residues" evidence="1">
    <location>
        <begin position="81"/>
        <end position="91"/>
    </location>
</feature>
<feature type="region of interest" description="Disordered" evidence="1">
    <location>
        <begin position="20"/>
        <end position="52"/>
    </location>
</feature>
<reference evidence="2 3" key="1">
    <citation type="journal article" date="2023" name="Plant Dis.">
        <title>First Report of Diplodia intermedia Causing Canker and Dieback Diseases on Apple Trees in Canada.</title>
        <authorList>
            <person name="Ellouze W."/>
            <person name="Ilyukhin E."/>
            <person name="Sulman M."/>
            <person name="Ali S."/>
        </authorList>
    </citation>
    <scope>NUCLEOTIDE SEQUENCE [LARGE SCALE GENOMIC DNA]</scope>
    <source>
        <strain evidence="2 3">M45-28</strain>
    </source>
</reference>
<organism evidence="2 3">
    <name type="scientific">Diplodia intermedia</name>
    <dbReference type="NCBI Taxonomy" id="856260"/>
    <lineage>
        <taxon>Eukaryota</taxon>
        <taxon>Fungi</taxon>
        <taxon>Dikarya</taxon>
        <taxon>Ascomycota</taxon>
        <taxon>Pezizomycotina</taxon>
        <taxon>Dothideomycetes</taxon>
        <taxon>Dothideomycetes incertae sedis</taxon>
        <taxon>Botryosphaeriales</taxon>
        <taxon>Botryosphaeriaceae</taxon>
        <taxon>Diplodia</taxon>
    </lineage>
</organism>
<proteinExistence type="predicted"/>
<feature type="region of interest" description="Disordered" evidence="1">
    <location>
        <begin position="71"/>
        <end position="97"/>
    </location>
</feature>
<gene>
    <name evidence="2" type="ORF">SLS58_009916</name>
</gene>
<dbReference type="EMBL" id="JAKEKT020000105">
    <property type="protein sequence ID" value="KAL1636148.1"/>
    <property type="molecule type" value="Genomic_DNA"/>
</dbReference>
<accession>A0ABR3T9C3</accession>
<evidence type="ECO:0000256" key="1">
    <source>
        <dbReference type="SAM" id="MobiDB-lite"/>
    </source>
</evidence>
<dbReference type="Proteomes" id="UP001521184">
    <property type="component" value="Unassembled WGS sequence"/>
</dbReference>
<evidence type="ECO:0000313" key="3">
    <source>
        <dbReference type="Proteomes" id="UP001521184"/>
    </source>
</evidence>
<protein>
    <submittedName>
        <fullName evidence="2">Uncharacterized protein</fullName>
    </submittedName>
</protein>
<keyword evidence="3" id="KW-1185">Reference proteome</keyword>
<evidence type="ECO:0000313" key="2">
    <source>
        <dbReference type="EMBL" id="KAL1636148.1"/>
    </source>
</evidence>
<name>A0ABR3T9C3_9PEZI</name>
<comment type="caution">
    <text evidence="2">The sequence shown here is derived from an EMBL/GenBank/DDBJ whole genome shotgun (WGS) entry which is preliminary data.</text>
</comment>